<dbReference type="InterPro" id="IPR019769">
    <property type="entry name" value="Trans_elong_IF5A_hypusine_site"/>
</dbReference>
<keyword evidence="3" id="KW-0963">Cytoplasm</keyword>
<dbReference type="InParanoid" id="A4I1B5"/>
<evidence type="ECO:0000256" key="3">
    <source>
        <dbReference type="ARBA" id="ARBA00022490"/>
    </source>
</evidence>
<keyword evidence="8" id="KW-0385">Hypusine</keyword>
<dbReference type="eggNOG" id="KOG3271">
    <property type="taxonomic scope" value="Eukaryota"/>
</dbReference>
<evidence type="ECO:0000256" key="6">
    <source>
        <dbReference type="ARBA" id="ARBA00022884"/>
    </source>
</evidence>
<keyword evidence="6" id="KW-0694">RNA-binding</keyword>
<evidence type="ECO:0000256" key="8">
    <source>
        <dbReference type="ARBA" id="ARBA00023071"/>
    </source>
</evidence>
<dbReference type="Gene3D" id="2.40.50.140">
    <property type="entry name" value="Nucleic acid-binding proteins"/>
    <property type="match status" value="1"/>
</dbReference>
<keyword evidence="14" id="KW-1185">Reference proteome</keyword>
<protein>
    <recommendedName>
        <fullName evidence="10">Eukaryotic translation initiation factor 5A</fullName>
    </recommendedName>
</protein>
<dbReference type="SUPFAM" id="SSF50249">
    <property type="entry name" value="Nucleic acid-binding proteins"/>
    <property type="match status" value="1"/>
</dbReference>
<dbReference type="GeneID" id="5069540"/>
<evidence type="ECO:0000313" key="14">
    <source>
        <dbReference type="Proteomes" id="UP000008153"/>
    </source>
</evidence>
<organism evidence="13 14">
    <name type="scientific">Leishmania infantum</name>
    <dbReference type="NCBI Taxonomy" id="5671"/>
    <lineage>
        <taxon>Eukaryota</taxon>
        <taxon>Discoba</taxon>
        <taxon>Euglenozoa</taxon>
        <taxon>Kinetoplastea</taxon>
        <taxon>Metakinetoplastina</taxon>
        <taxon>Trypanosomatida</taxon>
        <taxon>Trypanosomatidae</taxon>
        <taxon>Leishmaniinae</taxon>
        <taxon>Leishmania</taxon>
    </lineage>
</organism>
<dbReference type="InterPro" id="IPR001884">
    <property type="entry name" value="IF5A-like"/>
</dbReference>
<evidence type="ECO:0000256" key="10">
    <source>
        <dbReference type="ARBA" id="ARBA00067313"/>
    </source>
</evidence>
<feature type="region of interest" description="Disordered" evidence="11">
    <location>
        <begin position="192"/>
        <end position="212"/>
    </location>
</feature>
<keyword evidence="4 13" id="KW-0396">Initiation factor</keyword>
<dbReference type="GO" id="GO:0043022">
    <property type="term" value="F:ribosome binding"/>
    <property type="evidence" value="ECO:0007669"/>
    <property type="project" value="InterPro"/>
</dbReference>
<dbReference type="Gene3D" id="2.30.30.30">
    <property type="match status" value="1"/>
</dbReference>
<dbReference type="KEGG" id="lif:LINJ_25_0760"/>
<dbReference type="AlphaFoldDB" id="A4I1B5"/>
<dbReference type="RefSeq" id="XP_001466106.1">
    <property type="nucleotide sequence ID" value="XM_001466069.1"/>
</dbReference>
<evidence type="ECO:0000259" key="12">
    <source>
        <dbReference type="SMART" id="SM01376"/>
    </source>
</evidence>
<evidence type="ECO:0000256" key="5">
    <source>
        <dbReference type="ARBA" id="ARBA00022768"/>
    </source>
</evidence>
<reference evidence="13 14" key="1">
    <citation type="journal article" date="2007" name="Nat. Genet.">
        <title>Comparative genomic analysis of three Leishmania species that cause diverse human disease.</title>
        <authorList>
            <person name="Peacock C.S."/>
            <person name="Seeger K."/>
            <person name="Harris D."/>
            <person name="Murphy L."/>
            <person name="Ruiz J.C."/>
            <person name="Quail M.A."/>
            <person name="Peters N."/>
            <person name="Adlem E."/>
            <person name="Tivey A."/>
            <person name="Aslett M."/>
            <person name="Kerhornou A."/>
            <person name="Ivens A."/>
            <person name="Fraser A."/>
            <person name="Rajandream M.A."/>
            <person name="Carver T."/>
            <person name="Norbertczak H."/>
            <person name="Chillingworth T."/>
            <person name="Hance Z."/>
            <person name="Jagels K."/>
            <person name="Moule S."/>
            <person name="Ormond D."/>
            <person name="Rutter S."/>
            <person name="Squares R."/>
            <person name="Whitehead S."/>
            <person name="Rabbinowitsch E."/>
            <person name="Arrowsmith C."/>
            <person name="White B."/>
            <person name="Thurston S."/>
            <person name="Bringaud F."/>
            <person name="Baldauf S.L."/>
            <person name="Faulconbridge A."/>
            <person name="Jeffares D."/>
            <person name="Depledge D.P."/>
            <person name="Oyola S.O."/>
            <person name="Hilley J.D."/>
            <person name="Brito L.O."/>
            <person name="Tosi L.R."/>
            <person name="Barrell B."/>
            <person name="Cruz A.K."/>
            <person name="Mottram J.C."/>
            <person name="Smith D.F."/>
            <person name="Berriman M."/>
        </authorList>
    </citation>
    <scope>NUCLEOTIDE SEQUENCE [LARGE SCALE GENOMIC DNA]</scope>
    <source>
        <strain evidence="13 14">JPCM5</strain>
    </source>
</reference>
<dbReference type="GO" id="GO:0003746">
    <property type="term" value="F:translation elongation factor activity"/>
    <property type="evidence" value="ECO:0007669"/>
    <property type="project" value="UniProtKB-KW"/>
</dbReference>
<dbReference type="FunFam" id="2.40.50.140:FF:000307">
    <property type="entry name" value="Eukaryotic translation initiation factor 5A"/>
    <property type="match status" value="1"/>
</dbReference>
<evidence type="ECO:0000256" key="4">
    <source>
        <dbReference type="ARBA" id="ARBA00022540"/>
    </source>
</evidence>
<dbReference type="FunCoup" id="A4I1B5">
    <property type="interactions" value="324"/>
</dbReference>
<evidence type="ECO:0000256" key="9">
    <source>
        <dbReference type="ARBA" id="ARBA00045610"/>
    </source>
</evidence>
<dbReference type="InterPro" id="IPR014722">
    <property type="entry name" value="Rib_uL2_dom2"/>
</dbReference>
<evidence type="ECO:0000313" key="13">
    <source>
        <dbReference type="EMBL" id="CAM68544.1"/>
    </source>
</evidence>
<dbReference type="OMA" id="MCAISEE"/>
<comment type="similarity">
    <text evidence="2">Belongs to the eIF-5A family.</text>
</comment>
<evidence type="ECO:0000256" key="2">
    <source>
        <dbReference type="ARBA" id="ARBA00006016"/>
    </source>
</evidence>
<dbReference type="InterPro" id="IPR020189">
    <property type="entry name" value="IF5A_C"/>
</dbReference>
<evidence type="ECO:0000256" key="7">
    <source>
        <dbReference type="ARBA" id="ARBA00022917"/>
    </source>
</evidence>
<reference evidence="13 14" key="2">
    <citation type="journal article" date="2011" name="Genome Res.">
        <title>Chromosome and gene copy number variation allow major structural change between species and strains of Leishmania.</title>
        <authorList>
            <person name="Rogers M.B."/>
            <person name="Hilley J.D."/>
            <person name="Dickens N.J."/>
            <person name="Wilkes J."/>
            <person name="Bates P.A."/>
            <person name="Depledge D.P."/>
            <person name="Harris D."/>
            <person name="Her Y."/>
            <person name="Herzyk P."/>
            <person name="Imamura H."/>
            <person name="Otto T.D."/>
            <person name="Sanders M."/>
            <person name="Seeger K."/>
            <person name="Dujardin J.C."/>
            <person name="Berriman M."/>
            <person name="Smith D.F."/>
            <person name="Hertz-Fowler C."/>
            <person name="Mottram J.C."/>
        </authorList>
    </citation>
    <scope>NUCLEOTIDE SEQUENCE [LARGE SCALE GENOMIC DNA]</scope>
    <source>
        <strain evidence="13 14">JPCM5</strain>
    </source>
</reference>
<sequence length="257" mass="28712">MRSDHCRFFFPQRKRCICSKCMCLWKIKATLHLLLRVLVQQSIHGLFFFGILLSRCFALRLYPFCILQKYHNADYVLDALLRIALFSSFNTMSDEDHDFSHQGGGDNASKTYPLPAGALKKGGYVCINGRPCKVIDLSVSKTGKHGHAKVSIVATDIFTGNRLEDQAPSTHNVEVPFVKTFTYSVLDIQPNEDPSLPSHLSLMDDEGESREDLDMPPDVALATQIKEQFDSGKEVLVVVVSAMGTEQVLQTKNAAEK</sequence>
<comment type="function">
    <text evidence="9">Translation factor that promotes translation elongation and termination, particularly upon ribosome stalling at specific amino acid sequence contexts. Binds between the exit (E) and peptidyl (P) site of the ribosome and promotes rescue of stalled ribosome: specifically required for efficient translation of polyproline-containing peptides as well as other motifs that stall the ribosome. Acts as a ribosome quality control (RQC) cofactor by joining the RQC complex to facilitate peptidyl transfer during CAT tailing step.</text>
</comment>
<dbReference type="CDD" id="cd04468">
    <property type="entry name" value="S1_eIF5A"/>
    <property type="match status" value="1"/>
</dbReference>
<comment type="subcellular location">
    <subcellularLocation>
        <location evidence="1">Cytoplasm</location>
    </subcellularLocation>
</comment>
<keyword evidence="5" id="KW-0251">Elongation factor</keyword>
<dbReference type="PANTHER" id="PTHR11673">
    <property type="entry name" value="TRANSLATION INITIATION FACTOR 5A FAMILY MEMBER"/>
    <property type="match status" value="1"/>
</dbReference>
<accession>A4I1B5</accession>
<dbReference type="SMR" id="A4I1B5"/>
<dbReference type="GO" id="GO:0005737">
    <property type="term" value="C:cytoplasm"/>
    <property type="evidence" value="ECO:0007669"/>
    <property type="project" value="UniProtKB-SubCell"/>
</dbReference>
<proteinExistence type="inferred from homology"/>
<dbReference type="InterPro" id="IPR012340">
    <property type="entry name" value="NA-bd_OB-fold"/>
</dbReference>
<dbReference type="GO" id="GO:0045905">
    <property type="term" value="P:positive regulation of translational termination"/>
    <property type="evidence" value="ECO:0007669"/>
    <property type="project" value="InterPro"/>
</dbReference>
<dbReference type="NCBIfam" id="TIGR00037">
    <property type="entry name" value="eIF_5A"/>
    <property type="match status" value="1"/>
</dbReference>
<dbReference type="Pfam" id="PF01287">
    <property type="entry name" value="eIF-5a"/>
    <property type="match status" value="1"/>
</dbReference>
<dbReference type="GO" id="GO:0003743">
    <property type="term" value="F:translation initiation factor activity"/>
    <property type="evidence" value="ECO:0007669"/>
    <property type="project" value="UniProtKB-KW"/>
</dbReference>
<dbReference type="SUPFAM" id="SSF50104">
    <property type="entry name" value="Translation proteins SH3-like domain"/>
    <property type="match status" value="1"/>
</dbReference>
<dbReference type="Proteomes" id="UP000008153">
    <property type="component" value="Chromosome 25"/>
</dbReference>
<dbReference type="InterPro" id="IPR048670">
    <property type="entry name" value="IF5A-like_N"/>
</dbReference>
<dbReference type="FunFam" id="2.30.30.30:FF:000007">
    <property type="entry name" value="Eukaryotic translation initiation factor 5A"/>
    <property type="match status" value="1"/>
</dbReference>
<dbReference type="SMART" id="SM01376">
    <property type="entry name" value="eIF-5a"/>
    <property type="match status" value="1"/>
</dbReference>
<dbReference type="VEuPathDB" id="TriTrypDB:LINF_250013000"/>
<name>A4I1B5_LEIIN</name>
<dbReference type="GO" id="GO:0003723">
    <property type="term" value="F:RNA binding"/>
    <property type="evidence" value="ECO:0007669"/>
    <property type="project" value="UniProtKB-KW"/>
</dbReference>
<dbReference type="PROSITE" id="PS00302">
    <property type="entry name" value="IF5A_HYPUSINE"/>
    <property type="match status" value="1"/>
</dbReference>
<feature type="domain" description="Translation initiation factor 5A C-terminal" evidence="12">
    <location>
        <begin position="177"/>
        <end position="252"/>
    </location>
</feature>
<keyword evidence="7" id="KW-0648">Protein biosynthesis</keyword>
<feature type="compositionally biased region" description="Acidic residues" evidence="11">
    <location>
        <begin position="203"/>
        <end position="212"/>
    </location>
</feature>
<dbReference type="InterPro" id="IPR008991">
    <property type="entry name" value="Translation_prot_SH3-like_sf"/>
</dbReference>
<dbReference type="Pfam" id="PF21485">
    <property type="entry name" value="IF5A-like_N"/>
    <property type="match status" value="1"/>
</dbReference>
<dbReference type="GO" id="GO:0045901">
    <property type="term" value="P:positive regulation of translational elongation"/>
    <property type="evidence" value="ECO:0007669"/>
    <property type="project" value="InterPro"/>
</dbReference>
<evidence type="ECO:0000256" key="11">
    <source>
        <dbReference type="SAM" id="MobiDB-lite"/>
    </source>
</evidence>
<gene>
    <name evidence="13" type="primary">EIF5A2</name>
    <name evidence="13" type="ORF">LINJ_25_0760</name>
</gene>
<dbReference type="STRING" id="5671.A4I1B5"/>
<evidence type="ECO:0000256" key="1">
    <source>
        <dbReference type="ARBA" id="ARBA00004496"/>
    </source>
</evidence>
<dbReference type="EMBL" id="FR796457">
    <property type="protein sequence ID" value="CAM68544.1"/>
    <property type="molecule type" value="Genomic_DNA"/>
</dbReference>